<feature type="compositionally biased region" description="Basic and acidic residues" evidence="1">
    <location>
        <begin position="536"/>
        <end position="545"/>
    </location>
</feature>
<dbReference type="PANTHER" id="PTHR47381:SF3">
    <property type="entry name" value="ALPHA_BETA-HYDROLASES SUPERFAMILY PROTEIN"/>
    <property type="match status" value="1"/>
</dbReference>
<dbReference type="InterPro" id="IPR029058">
    <property type="entry name" value="AB_hydrolase_fold"/>
</dbReference>
<reference evidence="2 3" key="1">
    <citation type="submission" date="2021-12" db="EMBL/GenBank/DDBJ databases">
        <title>High titer production of polyol ester of fatty acids by Rhodotorula paludigena BS15 towards product separation-free biomass refinery.</title>
        <authorList>
            <person name="Mano J."/>
            <person name="Ono H."/>
            <person name="Tanaka T."/>
            <person name="Naito K."/>
            <person name="Sushida H."/>
            <person name="Ike M."/>
            <person name="Tokuyasu K."/>
            <person name="Kitaoka M."/>
        </authorList>
    </citation>
    <scope>NUCLEOTIDE SEQUENCE [LARGE SCALE GENOMIC DNA]</scope>
    <source>
        <strain evidence="2 3">BS15</strain>
    </source>
</reference>
<evidence type="ECO:0000313" key="2">
    <source>
        <dbReference type="EMBL" id="GJN94042.1"/>
    </source>
</evidence>
<comment type="caution">
    <text evidence="2">The sequence shown here is derived from an EMBL/GenBank/DDBJ whole genome shotgun (WGS) entry which is preliminary data.</text>
</comment>
<dbReference type="Gene3D" id="3.40.50.1820">
    <property type="entry name" value="alpha/beta hydrolase"/>
    <property type="match status" value="1"/>
</dbReference>
<dbReference type="Proteomes" id="UP001342314">
    <property type="component" value="Unassembled WGS sequence"/>
</dbReference>
<feature type="compositionally biased region" description="Low complexity" evidence="1">
    <location>
        <begin position="629"/>
        <end position="646"/>
    </location>
</feature>
<proteinExistence type="predicted"/>
<sequence>MPTPLNVGGLPVAVYGLDKLTAAEPGAPARDLAVLFLLHGRMGRADHALIHGFADRLVEHAHQQRTAHREQRAKDLLIVAFDQRNHGHREVERERNLGWVEGGSKRAKERKELGLAEGELDNARHATDMMALQTGTARDVSFLIDFLPPALFPHDERTVTDWFCAGISLGGHATWLALAHEPRISLGIPIIGSPSTLTLLSHRAAHLPAPHGPLPLAAPTFPASLIALFKRTDPDQVPRETWRGRRILVMSGGDDKLVNFVDGGSEKFVERLREEGTGCTVEAWVQEKTLLLSSPAYSAIMSDSSGAPTESLPLLPAAPPAQSDASAAVNSSGDMDSGSERADGRIENATEQVGQPAPESTLFASLVAQHGTHGASAWHAFAEGLVAQGFARRSEFALRERHRILQERKEAVAEGGKDYKPGERRGWTLTEDATLLALHSLSTVPSPSSPTPSSAAPSSTASSAATTFYRPHAINWATAKGLFDAGRTTHDLQQRLQALKEREKARGAQGTMRDPGMARLVGEATARIEGAGEGMEGERKKEEGQTGRVGGGSGSDEKGALSPLRAGKSAAEGQGEMAKVDATAASRMPGEPEQAEEDKRATGAEAQGIVVQESTTAEQHQQPARRSLAASPAVGAAQSSAQQQQVQPPPSTTSPPSGVPPRPTLSESAAGSTPLAPAAPQHQSGPEQQKRKKRALFAGADLQRDLERLKKVRKVLSGPDAGSIAGMDRVESGAKES</sequence>
<accession>A0AAV5GYC7</accession>
<gene>
    <name evidence="2" type="ORF">Rhopal_007105-T1</name>
</gene>
<name>A0AAV5GYC7_9BASI</name>
<evidence type="ECO:0000256" key="1">
    <source>
        <dbReference type="SAM" id="MobiDB-lite"/>
    </source>
</evidence>
<dbReference type="PANTHER" id="PTHR47381">
    <property type="entry name" value="ALPHA/BETA-HYDROLASES SUPERFAMILY PROTEIN"/>
    <property type="match status" value="1"/>
</dbReference>
<feature type="region of interest" description="Disordered" evidence="1">
    <location>
        <begin position="715"/>
        <end position="737"/>
    </location>
</feature>
<keyword evidence="3" id="KW-1185">Reference proteome</keyword>
<feature type="region of interest" description="Disordered" evidence="1">
    <location>
        <begin position="303"/>
        <end position="341"/>
    </location>
</feature>
<feature type="compositionally biased region" description="Low complexity" evidence="1">
    <location>
        <begin position="307"/>
        <end position="328"/>
    </location>
</feature>
<feature type="compositionally biased region" description="Basic and acidic residues" evidence="1">
    <location>
        <begin position="728"/>
        <end position="737"/>
    </location>
</feature>
<feature type="region of interest" description="Disordered" evidence="1">
    <location>
        <begin position="528"/>
        <end position="699"/>
    </location>
</feature>
<feature type="compositionally biased region" description="Polar residues" evidence="1">
    <location>
        <begin position="612"/>
        <end position="624"/>
    </location>
</feature>
<evidence type="ECO:0000313" key="3">
    <source>
        <dbReference type="Proteomes" id="UP001342314"/>
    </source>
</evidence>
<feature type="compositionally biased region" description="Pro residues" evidence="1">
    <location>
        <begin position="647"/>
        <end position="663"/>
    </location>
</feature>
<dbReference type="SUPFAM" id="SSF53474">
    <property type="entry name" value="alpha/beta-Hydrolases"/>
    <property type="match status" value="1"/>
</dbReference>
<protein>
    <submittedName>
        <fullName evidence="2">Uncharacterized protein</fullName>
    </submittedName>
</protein>
<organism evidence="2 3">
    <name type="scientific">Rhodotorula paludigena</name>
    <dbReference type="NCBI Taxonomy" id="86838"/>
    <lineage>
        <taxon>Eukaryota</taxon>
        <taxon>Fungi</taxon>
        <taxon>Dikarya</taxon>
        <taxon>Basidiomycota</taxon>
        <taxon>Pucciniomycotina</taxon>
        <taxon>Microbotryomycetes</taxon>
        <taxon>Sporidiobolales</taxon>
        <taxon>Sporidiobolaceae</taxon>
        <taxon>Rhodotorula</taxon>
    </lineage>
</organism>
<dbReference type="EMBL" id="BQKY01000016">
    <property type="protein sequence ID" value="GJN94042.1"/>
    <property type="molecule type" value="Genomic_DNA"/>
</dbReference>
<dbReference type="AlphaFoldDB" id="A0AAV5GYC7"/>